<comment type="caution">
    <text evidence="1">The sequence shown here is derived from an EMBL/GenBank/DDBJ whole genome shotgun (WGS) entry which is preliminary data.</text>
</comment>
<feature type="non-terminal residue" evidence="1">
    <location>
        <position position="65"/>
    </location>
</feature>
<proteinExistence type="predicted"/>
<evidence type="ECO:0000313" key="2">
    <source>
        <dbReference type="Proteomes" id="UP000593568"/>
    </source>
</evidence>
<dbReference type="AlphaFoldDB" id="A0A7J9EL14"/>
<dbReference type="EMBL" id="JABEZW010000008">
    <property type="protein sequence ID" value="MBA0773703.1"/>
    <property type="molecule type" value="Genomic_DNA"/>
</dbReference>
<feature type="non-terminal residue" evidence="1">
    <location>
        <position position="1"/>
    </location>
</feature>
<gene>
    <name evidence="1" type="ORF">Gotri_008960</name>
</gene>
<protein>
    <submittedName>
        <fullName evidence="1">Uncharacterized protein</fullName>
    </submittedName>
</protein>
<accession>A0A7J9EL14</accession>
<dbReference type="Proteomes" id="UP000593568">
    <property type="component" value="Unassembled WGS sequence"/>
</dbReference>
<keyword evidence="2" id="KW-1185">Reference proteome</keyword>
<evidence type="ECO:0000313" key="1">
    <source>
        <dbReference type="EMBL" id="MBA0773703.1"/>
    </source>
</evidence>
<reference evidence="1 2" key="1">
    <citation type="journal article" date="2019" name="Genome Biol. Evol.">
        <title>Insights into the evolution of the New World diploid cottons (Gossypium, subgenus Houzingenia) based on genome sequencing.</title>
        <authorList>
            <person name="Grover C.E."/>
            <person name="Arick M.A. 2nd"/>
            <person name="Thrash A."/>
            <person name="Conover J.L."/>
            <person name="Sanders W.S."/>
            <person name="Peterson D.G."/>
            <person name="Frelichowski J.E."/>
            <person name="Scheffler J.A."/>
            <person name="Scheffler B.E."/>
            <person name="Wendel J.F."/>
        </authorList>
    </citation>
    <scope>NUCLEOTIDE SEQUENCE [LARGE SCALE GENOMIC DNA]</scope>
    <source>
        <strain evidence="1">8</strain>
        <tissue evidence="1">Leaf</tissue>
    </source>
</reference>
<organism evidence="1 2">
    <name type="scientific">Gossypium trilobum</name>
    <dbReference type="NCBI Taxonomy" id="34281"/>
    <lineage>
        <taxon>Eukaryota</taxon>
        <taxon>Viridiplantae</taxon>
        <taxon>Streptophyta</taxon>
        <taxon>Embryophyta</taxon>
        <taxon>Tracheophyta</taxon>
        <taxon>Spermatophyta</taxon>
        <taxon>Magnoliopsida</taxon>
        <taxon>eudicotyledons</taxon>
        <taxon>Gunneridae</taxon>
        <taxon>Pentapetalae</taxon>
        <taxon>rosids</taxon>
        <taxon>malvids</taxon>
        <taxon>Malvales</taxon>
        <taxon>Malvaceae</taxon>
        <taxon>Malvoideae</taxon>
        <taxon>Gossypium</taxon>
    </lineage>
</organism>
<name>A0A7J9EL14_9ROSI</name>
<sequence>TQLDSTQDPIQISSNGKTSSVTVAVKPSFASSELPAPPSRTISEAYSSTIATTLRVHAKPRIAPA</sequence>